<dbReference type="EMBL" id="BTGU01000022">
    <property type="protein sequence ID" value="GMN46279.1"/>
    <property type="molecule type" value="Genomic_DNA"/>
</dbReference>
<name>A0AA88A5Q0_FICCA</name>
<dbReference type="AlphaFoldDB" id="A0AA88A5Q0"/>
<reference evidence="1" key="1">
    <citation type="submission" date="2023-07" db="EMBL/GenBank/DDBJ databases">
        <title>draft genome sequence of fig (Ficus carica).</title>
        <authorList>
            <person name="Takahashi T."/>
            <person name="Nishimura K."/>
        </authorList>
    </citation>
    <scope>NUCLEOTIDE SEQUENCE</scope>
</reference>
<dbReference type="Gramene" id="FCD_00026978-RA">
    <property type="protein sequence ID" value="FCD_00026978-RA:cds"/>
    <property type="gene ID" value="FCD_00026978"/>
</dbReference>
<proteinExistence type="predicted"/>
<dbReference type="Proteomes" id="UP001187192">
    <property type="component" value="Unassembled WGS sequence"/>
</dbReference>
<sequence length="66" mass="7491">MVDYVCAGVVGVFVLQFCRHSRCGARGDRVAVSGEEWLLVVIGKTRLFVVVVGSWVRHWLRRSSER</sequence>
<organism evidence="1 2">
    <name type="scientific">Ficus carica</name>
    <name type="common">Common fig</name>
    <dbReference type="NCBI Taxonomy" id="3494"/>
    <lineage>
        <taxon>Eukaryota</taxon>
        <taxon>Viridiplantae</taxon>
        <taxon>Streptophyta</taxon>
        <taxon>Embryophyta</taxon>
        <taxon>Tracheophyta</taxon>
        <taxon>Spermatophyta</taxon>
        <taxon>Magnoliopsida</taxon>
        <taxon>eudicotyledons</taxon>
        <taxon>Gunneridae</taxon>
        <taxon>Pentapetalae</taxon>
        <taxon>rosids</taxon>
        <taxon>fabids</taxon>
        <taxon>Rosales</taxon>
        <taxon>Moraceae</taxon>
        <taxon>Ficeae</taxon>
        <taxon>Ficus</taxon>
    </lineage>
</organism>
<comment type="caution">
    <text evidence="1">The sequence shown here is derived from an EMBL/GenBank/DDBJ whole genome shotgun (WGS) entry which is preliminary data.</text>
</comment>
<accession>A0AA88A5Q0</accession>
<gene>
    <name evidence="1" type="ORF">TIFTF001_015465</name>
</gene>
<evidence type="ECO:0000313" key="1">
    <source>
        <dbReference type="EMBL" id="GMN46279.1"/>
    </source>
</evidence>
<evidence type="ECO:0000313" key="2">
    <source>
        <dbReference type="Proteomes" id="UP001187192"/>
    </source>
</evidence>
<protein>
    <submittedName>
        <fullName evidence="1">Uncharacterized protein</fullName>
    </submittedName>
</protein>
<keyword evidence="2" id="KW-1185">Reference proteome</keyword>